<dbReference type="InterPro" id="IPR038765">
    <property type="entry name" value="Papain-like_cys_pep_sf"/>
</dbReference>
<dbReference type="PRINTS" id="PR01543">
    <property type="entry name" value="ANATRNSFRASE"/>
</dbReference>
<comment type="similarity">
    <text evidence="1 2">Belongs to the arylamine N-acetyltransferase family.</text>
</comment>
<dbReference type="Pfam" id="PF00797">
    <property type="entry name" value="Acetyltransf_2"/>
    <property type="match status" value="1"/>
</dbReference>
<gene>
    <name evidence="3" type="ORF">FAB82_13405</name>
</gene>
<dbReference type="SUPFAM" id="SSF54001">
    <property type="entry name" value="Cysteine proteinases"/>
    <property type="match status" value="1"/>
</dbReference>
<evidence type="ECO:0000313" key="3">
    <source>
        <dbReference type="EMBL" id="THV41094.1"/>
    </source>
</evidence>
<dbReference type="PANTHER" id="PTHR11786">
    <property type="entry name" value="N-HYDROXYARYLAMINE O-ACETYLTRANSFERASE"/>
    <property type="match status" value="1"/>
</dbReference>
<sequence length="285" mass="31741">MFDSSQLAAYLERIGLATPRRPTLHALRRLHRAHHDALPYENLDVQLGRRIRLDADSLFDKLVKRGRGGFCFEQNGLLAHVLEALGFDVRRVRGAVARKTEGDRNWLNHMPLLVRLREGEFLVDAGLGAGFADPLPLSEGSHRVGAFNFGLWRLDGGLWRCTLDPRIVDLSFDLDPAPRRAEDFAEKCLELETSPESGFVKTLTVQRSGLNSVTVLRARTLSVFDPTLPDGKSVHVLADQTEFAELLTVDFGLSLDLADLATLWSKAERQHENKLAEDARAPSAS</sequence>
<comment type="caution">
    <text evidence="3">The sequence shown here is derived from an EMBL/GenBank/DDBJ whole genome shotgun (WGS) entry which is preliminary data.</text>
</comment>
<dbReference type="Proteomes" id="UP000308760">
    <property type="component" value="Unassembled WGS sequence"/>
</dbReference>
<evidence type="ECO:0000256" key="2">
    <source>
        <dbReference type="RuleBase" id="RU003452"/>
    </source>
</evidence>
<dbReference type="Gene3D" id="3.30.2140.10">
    <property type="entry name" value="Arylamine N-acetyltransferase"/>
    <property type="match status" value="1"/>
</dbReference>
<dbReference type="Gene3D" id="2.40.128.150">
    <property type="entry name" value="Cysteine proteinases"/>
    <property type="match status" value="1"/>
</dbReference>
<keyword evidence="4" id="KW-1185">Reference proteome</keyword>
<organism evidence="3 4">
    <name type="scientific">Glycomyces buryatensis</name>
    <dbReference type="NCBI Taxonomy" id="2570927"/>
    <lineage>
        <taxon>Bacteria</taxon>
        <taxon>Bacillati</taxon>
        <taxon>Actinomycetota</taxon>
        <taxon>Actinomycetes</taxon>
        <taxon>Glycomycetales</taxon>
        <taxon>Glycomycetaceae</taxon>
        <taxon>Glycomyces</taxon>
    </lineage>
</organism>
<evidence type="ECO:0000313" key="4">
    <source>
        <dbReference type="Proteomes" id="UP000308760"/>
    </source>
</evidence>
<evidence type="ECO:0000256" key="1">
    <source>
        <dbReference type="ARBA" id="ARBA00006547"/>
    </source>
</evidence>
<dbReference type="OrthoDB" id="7181050at2"/>
<protein>
    <submittedName>
        <fullName evidence="3">Arylamine N-acetyltransferase</fullName>
    </submittedName>
</protein>
<reference evidence="3 4" key="2">
    <citation type="submission" date="2019-05" db="EMBL/GenBank/DDBJ databases">
        <title>Glycomyces buryatensis sp. nov.</title>
        <authorList>
            <person name="Nikitina E."/>
        </authorList>
    </citation>
    <scope>NUCLEOTIDE SEQUENCE [LARGE SCALE GENOMIC DNA]</scope>
    <source>
        <strain evidence="3 4">18</strain>
    </source>
</reference>
<dbReference type="EMBL" id="STGY01000053">
    <property type="protein sequence ID" value="THV41094.1"/>
    <property type="molecule type" value="Genomic_DNA"/>
</dbReference>
<accession>A0A4S8QK23</accession>
<dbReference type="InterPro" id="IPR001447">
    <property type="entry name" value="Arylamine_N-AcTrfase"/>
</dbReference>
<proteinExistence type="inferred from homology"/>
<dbReference type="GO" id="GO:0016407">
    <property type="term" value="F:acetyltransferase activity"/>
    <property type="evidence" value="ECO:0007669"/>
    <property type="project" value="InterPro"/>
</dbReference>
<keyword evidence="3" id="KW-0808">Transferase</keyword>
<dbReference type="AlphaFoldDB" id="A0A4S8QK23"/>
<dbReference type="RefSeq" id="WP_136535042.1">
    <property type="nucleotide sequence ID" value="NZ_STGY01000053.1"/>
</dbReference>
<name>A0A4S8QK23_9ACTN</name>
<dbReference type="PANTHER" id="PTHR11786:SF0">
    <property type="entry name" value="ARYLAMINE N-ACETYLTRANSFERASE 4-RELATED"/>
    <property type="match status" value="1"/>
</dbReference>
<reference evidence="4" key="1">
    <citation type="submission" date="2019-04" db="EMBL/GenBank/DDBJ databases">
        <title>Nocardioides xinjiangensis sp. nov.</title>
        <authorList>
            <person name="Liu S."/>
        </authorList>
    </citation>
    <scope>NUCLEOTIDE SEQUENCE [LARGE SCALE GENOMIC DNA]</scope>
    <source>
        <strain evidence="4">18</strain>
    </source>
</reference>